<name>A0AAV0AQT0_PHAPC</name>
<evidence type="ECO:0000256" key="2">
    <source>
        <dbReference type="SAM" id="MobiDB-lite"/>
    </source>
</evidence>
<keyword evidence="1" id="KW-0396">Initiation factor</keyword>
<keyword evidence="1" id="KW-0694">RNA-binding</keyword>
<dbReference type="Pfam" id="PF01652">
    <property type="entry name" value="IF4E"/>
    <property type="match status" value="1"/>
</dbReference>
<dbReference type="Proteomes" id="UP001153365">
    <property type="component" value="Unassembled WGS sequence"/>
</dbReference>
<dbReference type="InterPro" id="IPR023398">
    <property type="entry name" value="TIF_eIF4e-like"/>
</dbReference>
<feature type="region of interest" description="Disordered" evidence="2">
    <location>
        <begin position="354"/>
        <end position="400"/>
    </location>
</feature>
<feature type="compositionally biased region" description="Polar residues" evidence="2">
    <location>
        <begin position="93"/>
        <end position="120"/>
    </location>
</feature>
<feature type="compositionally biased region" description="Pro residues" evidence="2">
    <location>
        <begin position="21"/>
        <end position="45"/>
    </location>
</feature>
<sequence length="454" mass="49636">MDSQKKLTVNTNTSQQQQPSVPNPNPNPNPNPKPDPDPEPSPSPSPQKQNQYQRNSNKVTNFHHHRHQNIILPDSPLRIVIKSLEEKPDKQSPESSTTAVPTGLNPASSPITPTQITSLTQPPPVSHQTSSLTTASTTSELTQSQPSTTPNVLPLISSWTFFFSDISGTAKTPSSNRHFSNGSSHHLLKAAEYQSGMSQVFSSVGDVEGLCSHLIGFKSKVSNHIRTGELIPQLIQTSTILVELKRYSGSRSQLLQPLKLDSLISNSTSNLSNQINRNRLADLIMVPGGGLGLVVMRPQQNLHFFRTGVNPVWEDPWNSKGGRLTLTPPLVLLDPMFESVVLLMAGGILEAGGMKTDKRQGEGEGEDYADTDDDKQNKNDDSKEMEKKKPKVGGRVVGVVGSRRSKGDRIEIWLSGPSIGTAPEEEWIKSVQEVLGREIGTPDSKSLKYKKHLP</sequence>
<evidence type="ECO:0000313" key="3">
    <source>
        <dbReference type="EMBL" id="CAH7671584.1"/>
    </source>
</evidence>
<dbReference type="EMBL" id="CALTRL010001217">
    <property type="protein sequence ID" value="CAH7671584.1"/>
    <property type="molecule type" value="Genomic_DNA"/>
</dbReference>
<comment type="similarity">
    <text evidence="1">Belongs to the eukaryotic initiation factor 4E family.</text>
</comment>
<keyword evidence="1" id="KW-0648">Protein biosynthesis</keyword>
<evidence type="ECO:0000256" key="1">
    <source>
        <dbReference type="RuleBase" id="RU004374"/>
    </source>
</evidence>
<gene>
    <name evidence="3" type="ORF">PPACK8108_LOCUS6376</name>
</gene>
<accession>A0AAV0AQT0</accession>
<feature type="compositionally biased region" description="Low complexity" evidence="2">
    <location>
        <begin position="126"/>
        <end position="145"/>
    </location>
</feature>
<comment type="caution">
    <text evidence="3">The sequence shown here is derived from an EMBL/GenBank/DDBJ whole genome shotgun (WGS) entry which is preliminary data.</text>
</comment>
<dbReference type="GO" id="GO:0016281">
    <property type="term" value="C:eukaryotic translation initiation factor 4F complex"/>
    <property type="evidence" value="ECO:0007669"/>
    <property type="project" value="TreeGrafter"/>
</dbReference>
<feature type="compositionally biased region" description="Basic and acidic residues" evidence="2">
    <location>
        <begin position="374"/>
        <end position="387"/>
    </location>
</feature>
<organism evidence="3 4">
    <name type="scientific">Phakopsora pachyrhizi</name>
    <name type="common">Asian soybean rust disease fungus</name>
    <dbReference type="NCBI Taxonomy" id="170000"/>
    <lineage>
        <taxon>Eukaryota</taxon>
        <taxon>Fungi</taxon>
        <taxon>Dikarya</taxon>
        <taxon>Basidiomycota</taxon>
        <taxon>Pucciniomycotina</taxon>
        <taxon>Pucciniomycetes</taxon>
        <taxon>Pucciniales</taxon>
        <taxon>Phakopsoraceae</taxon>
        <taxon>Phakopsora</taxon>
    </lineage>
</organism>
<feature type="region of interest" description="Disordered" evidence="2">
    <location>
        <begin position="85"/>
        <end position="149"/>
    </location>
</feature>
<dbReference type="SUPFAM" id="SSF55418">
    <property type="entry name" value="eIF4e-like"/>
    <property type="match status" value="1"/>
</dbReference>
<dbReference type="GO" id="GO:0003743">
    <property type="term" value="F:translation initiation factor activity"/>
    <property type="evidence" value="ECO:0007669"/>
    <property type="project" value="UniProtKB-KW"/>
</dbReference>
<reference evidence="3" key="1">
    <citation type="submission" date="2022-06" db="EMBL/GenBank/DDBJ databases">
        <authorList>
            <consortium name="SYNGENTA / RWTH Aachen University"/>
        </authorList>
    </citation>
    <scope>NUCLEOTIDE SEQUENCE</scope>
</reference>
<protein>
    <submittedName>
        <fullName evidence="3">Uncharacterized protein</fullName>
    </submittedName>
</protein>
<dbReference type="AlphaFoldDB" id="A0AAV0AQT0"/>
<proteinExistence type="inferred from homology"/>
<feature type="compositionally biased region" description="Acidic residues" evidence="2">
    <location>
        <begin position="363"/>
        <end position="373"/>
    </location>
</feature>
<feature type="region of interest" description="Disordered" evidence="2">
    <location>
        <begin position="1"/>
        <end position="54"/>
    </location>
</feature>
<keyword evidence="4" id="KW-1185">Reference proteome</keyword>
<feature type="compositionally biased region" description="Low complexity" evidence="2">
    <location>
        <begin position="9"/>
        <end position="20"/>
    </location>
</feature>
<dbReference type="PANTHER" id="PTHR11960">
    <property type="entry name" value="EUKARYOTIC TRANSLATION INITIATION FACTOR 4E RELATED"/>
    <property type="match status" value="1"/>
</dbReference>
<dbReference type="GO" id="GO:0000340">
    <property type="term" value="F:RNA 7-methylguanosine cap binding"/>
    <property type="evidence" value="ECO:0007669"/>
    <property type="project" value="TreeGrafter"/>
</dbReference>
<dbReference type="Gene3D" id="3.30.760.10">
    <property type="entry name" value="RNA Cap, Translation Initiation Factor Eif4e"/>
    <property type="match status" value="1"/>
</dbReference>
<dbReference type="InterPro" id="IPR001040">
    <property type="entry name" value="TIF_eIF_4E"/>
</dbReference>
<dbReference type="PANTHER" id="PTHR11960:SF71">
    <property type="entry name" value="TRANSLATION INITIATION FACTOR 4E"/>
    <property type="match status" value="1"/>
</dbReference>
<evidence type="ECO:0000313" key="4">
    <source>
        <dbReference type="Proteomes" id="UP001153365"/>
    </source>
</evidence>